<evidence type="ECO:0000313" key="2">
    <source>
        <dbReference type="Proteomes" id="UP000076722"/>
    </source>
</evidence>
<gene>
    <name evidence="1" type="ORF">SISNIDRAFT_448279</name>
</gene>
<dbReference type="EMBL" id="KV419395">
    <property type="protein sequence ID" value="KZS98135.1"/>
    <property type="molecule type" value="Genomic_DNA"/>
</dbReference>
<proteinExistence type="predicted"/>
<sequence length="512" mass="58553">MSTENNSLTLFRRTDASNAQSKDTPILSQKNLCPAWHRILHDCPSFWSYIDIQWPSAVIEHFQTYNCYHPSTLVFWPNTFTPNPPAHLLPPTGTFIDAFQGLRTLLLKTPHIHPVHHASVIDPEFRISAEEFTRFALSKPAPILQKLSICDVRLDADEISGFLLLKELPRLQYLTIRNCLHFHLSLFSAPNLIYLELEAAELQDRRVHIPLTSLDLQTILESFPLLRYLSLGNYDMSSFERQLERTNSRLDQKRMLSAEKLRHLRLEPANGFDRTVRCFLRTVALPSLEAISCIYGPSAPNDRWFDIFSDCQPFSRIPPSPLELTMSFRRMDAGFQLSLQRVSGRSQLANFIGGEAPTMSCRAIPQSLAPFSPSFITILVPYKSIRLPTFEAWKRLFESFTNIQQLTVKFHDSTGTISPIVRCLTSSDSCPSLETLIFSKVQLNPQNFVRMLRNRRNAGIAIKDLVLDRTTGLEEPSTLQAITHLVDSLHNRPSIQNWVWDLGTPAWSRIRL</sequence>
<dbReference type="Proteomes" id="UP000076722">
    <property type="component" value="Unassembled WGS sequence"/>
</dbReference>
<dbReference type="Gene3D" id="3.80.10.10">
    <property type="entry name" value="Ribonuclease Inhibitor"/>
    <property type="match status" value="1"/>
</dbReference>
<keyword evidence="2" id="KW-1185">Reference proteome</keyword>
<accession>A0A164ZVS3</accession>
<dbReference type="AlphaFoldDB" id="A0A164ZVS3"/>
<evidence type="ECO:0008006" key="3">
    <source>
        <dbReference type="Google" id="ProtNLM"/>
    </source>
</evidence>
<dbReference type="SUPFAM" id="SSF52047">
    <property type="entry name" value="RNI-like"/>
    <property type="match status" value="1"/>
</dbReference>
<evidence type="ECO:0000313" key="1">
    <source>
        <dbReference type="EMBL" id="KZS98135.1"/>
    </source>
</evidence>
<protein>
    <recommendedName>
        <fullName evidence="3">F-box domain-containing protein</fullName>
    </recommendedName>
</protein>
<name>A0A164ZVS3_9AGAM</name>
<dbReference type="InterPro" id="IPR032675">
    <property type="entry name" value="LRR_dom_sf"/>
</dbReference>
<organism evidence="1 2">
    <name type="scientific">Sistotremastrum niveocremeum HHB9708</name>
    <dbReference type="NCBI Taxonomy" id="1314777"/>
    <lineage>
        <taxon>Eukaryota</taxon>
        <taxon>Fungi</taxon>
        <taxon>Dikarya</taxon>
        <taxon>Basidiomycota</taxon>
        <taxon>Agaricomycotina</taxon>
        <taxon>Agaricomycetes</taxon>
        <taxon>Sistotremastrales</taxon>
        <taxon>Sistotremastraceae</taxon>
        <taxon>Sertulicium</taxon>
        <taxon>Sertulicium niveocremeum</taxon>
    </lineage>
</organism>
<reference evidence="1 2" key="1">
    <citation type="journal article" date="2016" name="Mol. Biol. Evol.">
        <title>Comparative Genomics of Early-Diverging Mushroom-Forming Fungi Provides Insights into the Origins of Lignocellulose Decay Capabilities.</title>
        <authorList>
            <person name="Nagy L.G."/>
            <person name="Riley R."/>
            <person name="Tritt A."/>
            <person name="Adam C."/>
            <person name="Daum C."/>
            <person name="Floudas D."/>
            <person name="Sun H."/>
            <person name="Yadav J.S."/>
            <person name="Pangilinan J."/>
            <person name="Larsson K.H."/>
            <person name="Matsuura K."/>
            <person name="Barry K."/>
            <person name="Labutti K."/>
            <person name="Kuo R."/>
            <person name="Ohm R.A."/>
            <person name="Bhattacharya S.S."/>
            <person name="Shirouzu T."/>
            <person name="Yoshinaga Y."/>
            <person name="Martin F.M."/>
            <person name="Grigoriev I.V."/>
            <person name="Hibbett D.S."/>
        </authorList>
    </citation>
    <scope>NUCLEOTIDE SEQUENCE [LARGE SCALE GENOMIC DNA]</scope>
    <source>
        <strain evidence="1 2">HHB9708</strain>
    </source>
</reference>